<protein>
    <recommendedName>
        <fullName evidence="4">Zn(2)-C6 fungal-type domain-containing protein</fullName>
    </recommendedName>
</protein>
<feature type="domain" description="Zn(2)-C6 fungal-type" evidence="4">
    <location>
        <begin position="499"/>
        <end position="529"/>
    </location>
</feature>
<organism evidence="5 6">
    <name type="scientific">Synchytrium endobioticum</name>
    <dbReference type="NCBI Taxonomy" id="286115"/>
    <lineage>
        <taxon>Eukaryota</taxon>
        <taxon>Fungi</taxon>
        <taxon>Fungi incertae sedis</taxon>
        <taxon>Chytridiomycota</taxon>
        <taxon>Chytridiomycota incertae sedis</taxon>
        <taxon>Chytridiomycetes</taxon>
        <taxon>Synchytriales</taxon>
        <taxon>Synchytriaceae</taxon>
        <taxon>Synchytrium</taxon>
    </lineage>
</organism>
<dbReference type="GO" id="GO:0008270">
    <property type="term" value="F:zinc ion binding"/>
    <property type="evidence" value="ECO:0007669"/>
    <property type="project" value="InterPro"/>
</dbReference>
<feature type="region of interest" description="Disordered" evidence="3">
    <location>
        <begin position="433"/>
        <end position="467"/>
    </location>
</feature>
<feature type="region of interest" description="Disordered" evidence="3">
    <location>
        <begin position="250"/>
        <end position="302"/>
    </location>
</feature>
<keyword evidence="2" id="KW-0539">Nucleus</keyword>
<feature type="compositionally biased region" description="Low complexity" evidence="3">
    <location>
        <begin position="271"/>
        <end position="298"/>
    </location>
</feature>
<dbReference type="PANTHER" id="PTHR47659">
    <property type="entry name" value="ZN(II)2CYS6 TRANSCRIPTION FACTOR (EUROFUNG)-RELATED"/>
    <property type="match status" value="1"/>
</dbReference>
<dbReference type="PROSITE" id="PS00463">
    <property type="entry name" value="ZN2_CY6_FUNGAL_1"/>
    <property type="match status" value="1"/>
</dbReference>
<dbReference type="CDD" id="cd00067">
    <property type="entry name" value="GAL4"/>
    <property type="match status" value="1"/>
</dbReference>
<evidence type="ECO:0000256" key="3">
    <source>
        <dbReference type="SAM" id="MobiDB-lite"/>
    </source>
</evidence>
<proteinExistence type="predicted"/>
<dbReference type="Pfam" id="PF00172">
    <property type="entry name" value="Zn_clus"/>
    <property type="match status" value="1"/>
</dbReference>
<evidence type="ECO:0000259" key="4">
    <source>
        <dbReference type="PROSITE" id="PS50048"/>
    </source>
</evidence>
<dbReference type="EMBL" id="QEAM01000007">
    <property type="protein sequence ID" value="TPX51202.1"/>
    <property type="molecule type" value="Genomic_DNA"/>
</dbReference>
<feature type="compositionally biased region" description="Basic residues" evidence="3">
    <location>
        <begin position="436"/>
        <end position="445"/>
    </location>
</feature>
<dbReference type="GO" id="GO:0000981">
    <property type="term" value="F:DNA-binding transcription factor activity, RNA polymerase II-specific"/>
    <property type="evidence" value="ECO:0007669"/>
    <property type="project" value="InterPro"/>
</dbReference>
<dbReference type="Proteomes" id="UP000320475">
    <property type="component" value="Unassembled WGS sequence"/>
</dbReference>
<accession>A0A507DHP2</accession>
<dbReference type="SMART" id="SM00066">
    <property type="entry name" value="GAL4"/>
    <property type="match status" value="1"/>
</dbReference>
<dbReference type="InterPro" id="IPR036864">
    <property type="entry name" value="Zn2-C6_fun-type_DNA-bd_sf"/>
</dbReference>
<name>A0A507DHP2_9FUNG</name>
<dbReference type="PANTHER" id="PTHR47659:SF4">
    <property type="entry name" value="ZN(II)2CYS6 TRANSCRIPTION FACTOR (EUROFUNG)"/>
    <property type="match status" value="1"/>
</dbReference>
<evidence type="ECO:0000256" key="2">
    <source>
        <dbReference type="ARBA" id="ARBA00023242"/>
    </source>
</evidence>
<dbReference type="InterPro" id="IPR050335">
    <property type="entry name" value="ERT1_acuK_gluconeogen_tf"/>
</dbReference>
<feature type="compositionally biased region" description="Polar residues" evidence="3">
    <location>
        <begin position="207"/>
        <end position="216"/>
    </location>
</feature>
<keyword evidence="1" id="KW-0479">Metal-binding</keyword>
<feature type="compositionally biased region" description="Low complexity" evidence="3">
    <location>
        <begin position="42"/>
        <end position="64"/>
    </location>
</feature>
<comment type="caution">
    <text evidence="5">The sequence shown here is derived from an EMBL/GenBank/DDBJ whole genome shotgun (WGS) entry which is preliminary data.</text>
</comment>
<sequence length="616" mass="65369">MFGTSYDDYGHELPGPHHETMTELLQSGVGGAVLSQHHGEGHSTSSSSQSQSQSQSHSGCLKSLSSSSRYNYKSLYTYSSNHHQAASDAMSLAHLVGSSDVDHQGSRAGDCCWSDSIDNCHNQYGGSASCGHASEWSATPHRDDDDDYHAHIQQQQHHHDASLAGLTATTTAAATAAAAAFLPVHAGHRLPYTDHATENDATAAKSEPTNTDSHTNIHAHMVPTPHSASYLDTYALYAAAAAVAQSATNHHSHHYSTDHGSSHANTYSGMAGTATATTDTTTTNDQATTAEAPASESAPLHKRRTVQLNAAAAAASMATAGILDEYAQPATLPHIHSLHSGASHNHSDGPSSTSHDASTPNFPPFAYPHAHMYHMYHDHWGTTPLGTVNEDGSVTYIGYDHVMYRPDLFGYDQAYEHHMAQYQTQLADLGALGTQKTKKKPKRKAKDASPADSKAPKTKKWGADGSEHADAAGALGLSLPGQPDEEVKRAKRQKHVGRACVHCKKAHLACDDARPCRRCAHMGRLDCVDVEHKRRGRPRNSGTKQQAAAAAAVASSQLQAQAAAFVASAHPHPHHHYANEIATASHVPSIGSVTQEQASPIPICLIPADPDPASAA</sequence>
<feature type="compositionally biased region" description="Polar residues" evidence="3">
    <location>
        <begin position="340"/>
        <end position="360"/>
    </location>
</feature>
<feature type="region of interest" description="Disordered" evidence="3">
    <location>
        <begin position="336"/>
        <end position="361"/>
    </location>
</feature>
<feature type="region of interest" description="Disordered" evidence="3">
    <location>
        <begin position="33"/>
        <end position="64"/>
    </location>
</feature>
<feature type="region of interest" description="Disordered" evidence="3">
    <location>
        <begin position="199"/>
        <end position="220"/>
    </location>
</feature>
<dbReference type="AlphaFoldDB" id="A0A507DHP2"/>
<dbReference type="OrthoDB" id="1555531at2759"/>
<dbReference type="PROSITE" id="PS50048">
    <property type="entry name" value="ZN2_CY6_FUNGAL_2"/>
    <property type="match status" value="1"/>
</dbReference>
<evidence type="ECO:0000256" key="1">
    <source>
        <dbReference type="ARBA" id="ARBA00022723"/>
    </source>
</evidence>
<dbReference type="Gene3D" id="4.10.240.10">
    <property type="entry name" value="Zn(2)-C6 fungal-type DNA-binding domain"/>
    <property type="match status" value="1"/>
</dbReference>
<reference evidence="5 6" key="1">
    <citation type="journal article" date="2019" name="Sci. Rep.">
        <title>Comparative genomics of chytrid fungi reveal insights into the obligate biotrophic and pathogenic lifestyle of Synchytrium endobioticum.</title>
        <authorList>
            <person name="van de Vossenberg B.T.L.H."/>
            <person name="Warris S."/>
            <person name="Nguyen H.D.T."/>
            <person name="van Gent-Pelzer M.P.E."/>
            <person name="Joly D.L."/>
            <person name="van de Geest H.C."/>
            <person name="Bonants P.J.M."/>
            <person name="Smith D.S."/>
            <person name="Levesque C.A."/>
            <person name="van der Lee T.A.J."/>
        </authorList>
    </citation>
    <scope>NUCLEOTIDE SEQUENCE [LARGE SCALE GENOMIC DNA]</scope>
    <source>
        <strain evidence="5 6">LEV6574</strain>
    </source>
</reference>
<evidence type="ECO:0000313" key="5">
    <source>
        <dbReference type="EMBL" id="TPX51202.1"/>
    </source>
</evidence>
<gene>
    <name evidence="5" type="ORF">SeLEV6574_g00427</name>
</gene>
<dbReference type="InterPro" id="IPR001138">
    <property type="entry name" value="Zn2Cys6_DnaBD"/>
</dbReference>
<dbReference type="SUPFAM" id="SSF57701">
    <property type="entry name" value="Zn2/Cys6 DNA-binding domain"/>
    <property type="match status" value="1"/>
</dbReference>
<evidence type="ECO:0000313" key="6">
    <source>
        <dbReference type="Proteomes" id="UP000320475"/>
    </source>
</evidence>